<dbReference type="EMBL" id="CP029288">
    <property type="protein sequence ID" value="AWR96802.1"/>
    <property type="molecule type" value="Genomic_DNA"/>
</dbReference>
<name>A0A2U9IL97_9CREN</name>
<proteinExistence type="predicted"/>
<organism evidence="1 2">
    <name type="scientific">Acidianus sulfidivorans JP7</name>
    <dbReference type="NCBI Taxonomy" id="619593"/>
    <lineage>
        <taxon>Archaea</taxon>
        <taxon>Thermoproteota</taxon>
        <taxon>Thermoprotei</taxon>
        <taxon>Sulfolobales</taxon>
        <taxon>Sulfolobaceae</taxon>
        <taxon>Acidianus</taxon>
    </lineage>
</organism>
<gene>
    <name evidence="1" type="ORF">DFR86_04010</name>
</gene>
<dbReference type="KEGG" id="asul:DFR86_04010"/>
<reference evidence="1 2" key="1">
    <citation type="submission" date="2018-05" db="EMBL/GenBank/DDBJ databases">
        <title>Complete Genome Sequences of Extremely Thermoacidophilic, Metal-Mobilizing Type-Strain Members of the Archaeal Family Sulfolobaceae: Acidianus brierleyi DSM-1651T, Acidianus sulfidivorans DSM-18786T, Metallosphaera hakonensis DSM-7519T, and Metallosphaera prunae DSM-10039T.</title>
        <authorList>
            <person name="Counts J.A."/>
            <person name="Kelly R.M."/>
        </authorList>
    </citation>
    <scope>NUCLEOTIDE SEQUENCE [LARGE SCALE GENOMIC DNA]</scope>
    <source>
        <strain evidence="1 2">JP7</strain>
    </source>
</reference>
<keyword evidence="2" id="KW-1185">Reference proteome</keyword>
<evidence type="ECO:0000313" key="2">
    <source>
        <dbReference type="Proteomes" id="UP000248410"/>
    </source>
</evidence>
<accession>A0A2U9IL97</accession>
<evidence type="ECO:0000313" key="1">
    <source>
        <dbReference type="EMBL" id="AWR96802.1"/>
    </source>
</evidence>
<dbReference type="OrthoDB" id="41945at2157"/>
<sequence length="200" mass="22754">MSDISASGFTGVFTVRTFSELDLYAFAGRLAGLGYEVAQIKLSGNTGYIYIPINENGAFAKKNLGEIYYQPRTFTVVSEDLGNFQLATGEMIRAMKESGCGSIDYAELTISFERVIPNFKISYDSWDLRGFTLSRNELNSKNYEQISVSRINDALCRYLITIYNRGEYEELAKLISMLRNKMDTTVEFLLKTYSFLNRKE</sequence>
<dbReference type="AlphaFoldDB" id="A0A2U9IL97"/>
<protein>
    <submittedName>
        <fullName evidence="1">Uncharacterized protein</fullName>
    </submittedName>
</protein>
<dbReference type="GeneID" id="36837105"/>
<dbReference type="RefSeq" id="WP_110379692.1">
    <property type="nucleotide sequence ID" value="NZ_CP029288.2"/>
</dbReference>
<dbReference type="Proteomes" id="UP000248410">
    <property type="component" value="Chromosome"/>
</dbReference>